<dbReference type="GO" id="GO:0006950">
    <property type="term" value="P:response to stress"/>
    <property type="evidence" value="ECO:0007669"/>
    <property type="project" value="TreeGrafter"/>
</dbReference>
<dbReference type="OrthoDB" id="188700at2"/>
<dbReference type="PANTHER" id="PTHR33164:SF43">
    <property type="entry name" value="HTH-TYPE TRANSCRIPTIONAL REPRESSOR YETL"/>
    <property type="match status" value="1"/>
</dbReference>
<dbReference type="RefSeq" id="WP_052892593.1">
    <property type="nucleotide sequence ID" value="NZ_CP011568.3"/>
</dbReference>
<dbReference type="SMART" id="SM00347">
    <property type="entry name" value="HTH_MARR"/>
    <property type="match status" value="1"/>
</dbReference>
<evidence type="ECO:0000313" key="2">
    <source>
        <dbReference type="EMBL" id="AKJ67546.2"/>
    </source>
</evidence>
<dbReference type="KEGG" id="ptx:ABW99_04210"/>
<dbReference type="InterPro" id="IPR000835">
    <property type="entry name" value="HTH_MarR-typ"/>
</dbReference>
<dbReference type="PROSITE" id="PS50995">
    <property type="entry name" value="HTH_MARR_2"/>
    <property type="match status" value="1"/>
</dbReference>
<organism evidence="2 3">
    <name type="scientific">Pandoraea thiooxydans</name>
    <dbReference type="NCBI Taxonomy" id="445709"/>
    <lineage>
        <taxon>Bacteria</taxon>
        <taxon>Pseudomonadati</taxon>
        <taxon>Pseudomonadota</taxon>
        <taxon>Betaproteobacteria</taxon>
        <taxon>Burkholderiales</taxon>
        <taxon>Burkholderiaceae</taxon>
        <taxon>Pandoraea</taxon>
    </lineage>
</organism>
<reference evidence="3" key="1">
    <citation type="submission" date="2015-06" db="EMBL/GenBank/DDBJ databases">
        <authorList>
            <person name="Lim Y.L."/>
            <person name="Ee R."/>
            <person name="Yong D."/>
            <person name="How K.Y."/>
            <person name="Yin W.F."/>
            <person name="Chan K.G."/>
        </authorList>
    </citation>
    <scope>NUCLEOTIDE SEQUENCE [LARGE SCALE GENOMIC DNA]</scope>
    <source>
        <strain evidence="3">DSM 25325</strain>
    </source>
</reference>
<name>A0A0G3ES81_9BURK</name>
<dbReference type="EMBL" id="CP011568">
    <property type="protein sequence ID" value="AKJ67546.2"/>
    <property type="molecule type" value="Genomic_DNA"/>
</dbReference>
<keyword evidence="3" id="KW-1185">Reference proteome</keyword>
<sequence>MRKQVDKVNQMPDASPDEVFESIHTIMHLYRSRQYRALREGPHELTHMEDKVLGYFSRHPGATQSDLAAHSGRDKAQLTRLIRGLRDKGLLEAELDENDRRSTRLHVSAAGKAMHRAVHAQGAELARRAMAGLSDADGRQLAALLAQVQTNLEAEPE</sequence>
<accession>A0A0G3ES81</accession>
<dbReference type="InterPro" id="IPR036390">
    <property type="entry name" value="WH_DNA-bd_sf"/>
</dbReference>
<feature type="domain" description="HTH marR-type" evidence="1">
    <location>
        <begin position="16"/>
        <end position="150"/>
    </location>
</feature>
<dbReference type="STRING" id="445709.ABW99_04210"/>
<protein>
    <submittedName>
        <fullName evidence="2">MarR family transcriptional regulator</fullName>
    </submittedName>
</protein>
<evidence type="ECO:0000313" key="3">
    <source>
        <dbReference type="Proteomes" id="UP000036700"/>
    </source>
</evidence>
<dbReference type="Gene3D" id="1.10.10.10">
    <property type="entry name" value="Winged helix-like DNA-binding domain superfamily/Winged helix DNA-binding domain"/>
    <property type="match status" value="1"/>
</dbReference>
<dbReference type="SUPFAM" id="SSF46785">
    <property type="entry name" value="Winged helix' DNA-binding domain"/>
    <property type="match status" value="1"/>
</dbReference>
<evidence type="ECO:0000259" key="1">
    <source>
        <dbReference type="PROSITE" id="PS50995"/>
    </source>
</evidence>
<dbReference type="AlphaFoldDB" id="A0A0G3ES81"/>
<dbReference type="Pfam" id="PF12802">
    <property type="entry name" value="MarR_2"/>
    <property type="match status" value="1"/>
</dbReference>
<dbReference type="GO" id="GO:0003700">
    <property type="term" value="F:DNA-binding transcription factor activity"/>
    <property type="evidence" value="ECO:0007669"/>
    <property type="project" value="InterPro"/>
</dbReference>
<dbReference type="PANTHER" id="PTHR33164">
    <property type="entry name" value="TRANSCRIPTIONAL REGULATOR, MARR FAMILY"/>
    <property type="match status" value="1"/>
</dbReference>
<proteinExistence type="predicted"/>
<gene>
    <name evidence="2" type="ORF">ABW99_04210</name>
</gene>
<dbReference type="InterPro" id="IPR039422">
    <property type="entry name" value="MarR/SlyA-like"/>
</dbReference>
<dbReference type="Proteomes" id="UP000036700">
    <property type="component" value="Chromosome"/>
</dbReference>
<dbReference type="InterPro" id="IPR036388">
    <property type="entry name" value="WH-like_DNA-bd_sf"/>
</dbReference>